<protein>
    <submittedName>
        <fullName evidence="10">FAD-binding and (Fe-S)-binding domain-containing protein</fullName>
    </submittedName>
</protein>
<evidence type="ECO:0000256" key="7">
    <source>
        <dbReference type="ARBA" id="ARBA00023014"/>
    </source>
</evidence>
<dbReference type="PANTHER" id="PTHR11748:SF119">
    <property type="entry name" value="D-2-HYDROXYGLUTARATE DEHYDROGENASE"/>
    <property type="match status" value="1"/>
</dbReference>
<dbReference type="PROSITE" id="PS00198">
    <property type="entry name" value="4FE4S_FER_1"/>
    <property type="match status" value="1"/>
</dbReference>
<dbReference type="EMBL" id="CP163439">
    <property type="protein sequence ID" value="XDQ38328.1"/>
    <property type="molecule type" value="Genomic_DNA"/>
</dbReference>
<evidence type="ECO:0000313" key="10">
    <source>
        <dbReference type="EMBL" id="XDQ38328.1"/>
    </source>
</evidence>
<dbReference type="AlphaFoldDB" id="A0AB39Q852"/>
<name>A0AB39Q852_9ACTN</name>
<dbReference type="Gene3D" id="3.30.70.2740">
    <property type="match status" value="1"/>
</dbReference>
<dbReference type="Pfam" id="PF01565">
    <property type="entry name" value="FAD_binding_4"/>
    <property type="match status" value="1"/>
</dbReference>
<keyword evidence="6" id="KW-0408">Iron</keyword>
<dbReference type="PANTHER" id="PTHR11748">
    <property type="entry name" value="D-LACTATE DEHYDROGENASE"/>
    <property type="match status" value="1"/>
</dbReference>
<dbReference type="Gene3D" id="3.30.465.10">
    <property type="match status" value="1"/>
</dbReference>
<evidence type="ECO:0000256" key="3">
    <source>
        <dbReference type="ARBA" id="ARBA00022723"/>
    </source>
</evidence>
<comment type="cofactor">
    <cofactor evidence="1">
        <name>FAD</name>
        <dbReference type="ChEBI" id="CHEBI:57692"/>
    </cofactor>
</comment>
<evidence type="ECO:0000256" key="4">
    <source>
        <dbReference type="ARBA" id="ARBA00022827"/>
    </source>
</evidence>
<dbReference type="SUPFAM" id="SSF55103">
    <property type="entry name" value="FAD-linked oxidases, C-terminal domain"/>
    <property type="match status" value="1"/>
</dbReference>
<dbReference type="GO" id="GO:1903457">
    <property type="term" value="P:lactate catabolic process"/>
    <property type="evidence" value="ECO:0007669"/>
    <property type="project" value="TreeGrafter"/>
</dbReference>
<dbReference type="InterPro" id="IPR016166">
    <property type="entry name" value="FAD-bd_PCMH"/>
</dbReference>
<keyword evidence="3" id="KW-0479">Metal-binding</keyword>
<dbReference type="InterPro" id="IPR016167">
    <property type="entry name" value="FAD-bd_PCMH_sub1"/>
</dbReference>
<evidence type="ECO:0000256" key="6">
    <source>
        <dbReference type="ARBA" id="ARBA00023004"/>
    </source>
</evidence>
<dbReference type="InterPro" id="IPR036318">
    <property type="entry name" value="FAD-bd_PCMH-like_sf"/>
</dbReference>
<evidence type="ECO:0000256" key="2">
    <source>
        <dbReference type="ARBA" id="ARBA00022630"/>
    </source>
</evidence>
<dbReference type="GO" id="GO:0008720">
    <property type="term" value="F:D-lactate dehydrogenase (NAD+) activity"/>
    <property type="evidence" value="ECO:0007669"/>
    <property type="project" value="TreeGrafter"/>
</dbReference>
<keyword evidence="4" id="KW-0274">FAD</keyword>
<dbReference type="GO" id="GO:0046872">
    <property type="term" value="F:metal ion binding"/>
    <property type="evidence" value="ECO:0007669"/>
    <property type="project" value="UniProtKB-KW"/>
</dbReference>
<dbReference type="InterPro" id="IPR004113">
    <property type="entry name" value="FAD-bd_oxidored_4_C"/>
</dbReference>
<dbReference type="InterPro" id="IPR016169">
    <property type="entry name" value="FAD-bd_PCMH_sub2"/>
</dbReference>
<organism evidence="10">
    <name type="scientific">Streptomyces sp. R28</name>
    <dbReference type="NCBI Taxonomy" id="3238628"/>
    <lineage>
        <taxon>Bacteria</taxon>
        <taxon>Bacillati</taxon>
        <taxon>Actinomycetota</taxon>
        <taxon>Actinomycetes</taxon>
        <taxon>Kitasatosporales</taxon>
        <taxon>Streptomycetaceae</taxon>
        <taxon>Streptomyces</taxon>
    </lineage>
</organism>
<dbReference type="GO" id="GO:0004458">
    <property type="term" value="F:D-lactate dehydrogenase (cytochrome) activity"/>
    <property type="evidence" value="ECO:0007669"/>
    <property type="project" value="TreeGrafter"/>
</dbReference>
<dbReference type="InterPro" id="IPR016171">
    <property type="entry name" value="Vanillyl_alc_oxidase_C-sub2"/>
</dbReference>
<gene>
    <name evidence="10" type="ORF">AB5J49_35985</name>
</gene>
<dbReference type="GO" id="GO:0071949">
    <property type="term" value="F:FAD binding"/>
    <property type="evidence" value="ECO:0007669"/>
    <property type="project" value="InterPro"/>
</dbReference>
<feature type="region of interest" description="Disordered" evidence="8">
    <location>
        <begin position="1"/>
        <end position="22"/>
    </location>
</feature>
<dbReference type="GO" id="GO:0051536">
    <property type="term" value="F:iron-sulfur cluster binding"/>
    <property type="evidence" value="ECO:0007669"/>
    <property type="project" value="UniProtKB-KW"/>
</dbReference>
<dbReference type="Gene3D" id="1.10.45.10">
    <property type="entry name" value="Vanillyl-alcohol Oxidase, Chain A, domain 4"/>
    <property type="match status" value="1"/>
</dbReference>
<dbReference type="SUPFAM" id="SSF56176">
    <property type="entry name" value="FAD-binding/transporter-associated domain-like"/>
    <property type="match status" value="1"/>
</dbReference>
<dbReference type="InterPro" id="IPR016164">
    <property type="entry name" value="FAD-linked_Oxase-like_C"/>
</dbReference>
<dbReference type="InterPro" id="IPR017900">
    <property type="entry name" value="4Fe4S_Fe_S_CS"/>
</dbReference>
<dbReference type="Gene3D" id="3.30.43.10">
    <property type="entry name" value="Uridine Diphospho-n-acetylenolpyruvylglucosamine Reductase, domain 2"/>
    <property type="match status" value="1"/>
</dbReference>
<dbReference type="InterPro" id="IPR006094">
    <property type="entry name" value="Oxid_FAD_bind_N"/>
</dbReference>
<dbReference type="InterPro" id="IPR017896">
    <property type="entry name" value="4Fe4S_Fe-S-bd"/>
</dbReference>
<keyword evidence="7" id="KW-0411">Iron-sulfur</keyword>
<accession>A0AB39Q852</accession>
<dbReference type="Pfam" id="PF02913">
    <property type="entry name" value="FAD-oxidase_C"/>
    <property type="match status" value="1"/>
</dbReference>
<dbReference type="RefSeq" id="WP_369173026.1">
    <property type="nucleotide sequence ID" value="NZ_CP163439.1"/>
</dbReference>
<keyword evidence="2" id="KW-0285">Flavoprotein</keyword>
<dbReference type="InterPro" id="IPR004017">
    <property type="entry name" value="Cys_rich_dom"/>
</dbReference>
<dbReference type="SUPFAM" id="SSF46548">
    <property type="entry name" value="alpha-helical ferredoxin"/>
    <property type="match status" value="1"/>
</dbReference>
<evidence type="ECO:0000256" key="5">
    <source>
        <dbReference type="ARBA" id="ARBA00023002"/>
    </source>
</evidence>
<evidence type="ECO:0000256" key="1">
    <source>
        <dbReference type="ARBA" id="ARBA00001974"/>
    </source>
</evidence>
<sequence length="1049" mass="112992">MGIADLPAPVVRHDTAPPPDPSALEAALRERVDGEVRFDAGSRAAYSTDASNFRQTPIGVVVPHTPEAAAEAVAVAREQGAPVLSRGGGTSLAGQCTNTAVVIDWSKYCTGLESVDVEARTCVVQPGIVLDELNRQLAPKGLRFGPEPATHANCTIGGMIGNNSCGATAQAHGKVVDNIARLEVLLYDGTRFWCGRTSDEEYAGIEGQGDLRAAVYRQLRALRETHADDIRRRFPQIPRRVSGYNLDSLLPEHGFDVAGLLVGSESTLVTVLRAELKLVPVVKERTLVVLGFSDIALAADAVPAILPYEPIALEGVDRQLIYDERLKHLNEQALGQMPEGNAFLMVQFGGETVEEADEHAHRMLDALHESEHDAEVAFLDDPAHEEQLWQVREAGLGATAHIPDHPDTWEGWEDSAVPPERLGEYLRRLHALFEEFGYLSDTGPSLYGHFGQGCVHTRIPFDLYSAEGVAAYRRFMERAADLVVGFGGSLSGEHGDGQSRGELLPRMFGQELVEAFGRLKGIFDPADRMNPGKVVAPYGLDEHLRLGGDWEPQDPRDLHFRFPHDGGSFAEAANRCVGVGKCRRLETEGGTVMCPSYQVTLEEEHSTRGRARLLFEMLDGHGDSAIRDGWRSAAVKDALDLCLACKGCKSDCPADVDMATYKAEFLSHHYAGRPWLRPRSDLSMGWLPVLAQAVGRGGLGPVVNAFTHTPPLSRAAVAVAGVEDREVPLFARQSLQRWFARRDRDDSHGSSSAGERGSVLLWPDTFTNFFQPHVGQAAVELLEHAGWRVSMPSEPLCCGLTWISTGQLGVAERVLSRTVRHLAGHLREGGLVVGLEPSCTAVFRSDAGELFPGDRDVRRLAEQTVTLAELLTGHSPGYEPPRVPDRTARALAQVHCHQHAVLGWEADGKLLRQAGVEAERLDSGCCGLAGNFGFEQGHLEVSRACAERVLLPRLREEDAGTVVLADGFSCRTQIHELDSGGHEAVHLAELLASALPSSEVAGSAYGVAPGARPAPAGRGARALALASAGVAVGGAAAGVARAVRGMRRG</sequence>
<dbReference type="Pfam" id="PF02754">
    <property type="entry name" value="CCG"/>
    <property type="match status" value="1"/>
</dbReference>
<feature type="domain" description="FAD-binding PCMH-type" evidence="9">
    <location>
        <begin position="53"/>
        <end position="281"/>
    </location>
</feature>
<dbReference type="PROSITE" id="PS51387">
    <property type="entry name" value="FAD_PCMH"/>
    <property type="match status" value="1"/>
</dbReference>
<evidence type="ECO:0000259" key="9">
    <source>
        <dbReference type="PROSITE" id="PS51387"/>
    </source>
</evidence>
<dbReference type="Pfam" id="PF13183">
    <property type="entry name" value="Fer4_8"/>
    <property type="match status" value="1"/>
</dbReference>
<keyword evidence="5" id="KW-0560">Oxidoreductase</keyword>
<evidence type="ECO:0000256" key="8">
    <source>
        <dbReference type="SAM" id="MobiDB-lite"/>
    </source>
</evidence>
<reference evidence="10" key="1">
    <citation type="submission" date="2024-07" db="EMBL/GenBank/DDBJ databases">
        <authorList>
            <person name="Yu S.T."/>
        </authorList>
    </citation>
    <scope>NUCLEOTIDE SEQUENCE</scope>
    <source>
        <strain evidence="10">R28</strain>
    </source>
</reference>
<proteinExistence type="predicted"/>